<accession>A0A8H6SGU7</accession>
<dbReference type="OrthoDB" id="2799068at2759"/>
<name>A0A8H6SGU7_9AGAR</name>
<evidence type="ECO:0000313" key="4">
    <source>
        <dbReference type="Proteomes" id="UP000636479"/>
    </source>
</evidence>
<dbReference type="EMBL" id="JACAZF010000007">
    <property type="protein sequence ID" value="KAF7299345.1"/>
    <property type="molecule type" value="Genomic_DNA"/>
</dbReference>
<dbReference type="SUPFAM" id="SSF54695">
    <property type="entry name" value="POZ domain"/>
    <property type="match status" value="1"/>
</dbReference>
<feature type="region of interest" description="Disordered" evidence="1">
    <location>
        <begin position="1"/>
        <end position="22"/>
    </location>
</feature>
<feature type="domain" description="BTB" evidence="2">
    <location>
        <begin position="36"/>
        <end position="108"/>
    </location>
</feature>
<dbReference type="GeneID" id="59348007"/>
<dbReference type="PROSITE" id="PS50097">
    <property type="entry name" value="BTB"/>
    <property type="match status" value="1"/>
</dbReference>
<evidence type="ECO:0000313" key="3">
    <source>
        <dbReference type="EMBL" id="KAF7299345.1"/>
    </source>
</evidence>
<dbReference type="AlphaFoldDB" id="A0A8H6SGU7"/>
<keyword evidence="4" id="KW-1185">Reference proteome</keyword>
<dbReference type="InterPro" id="IPR011333">
    <property type="entry name" value="SKP1/BTB/POZ_sf"/>
</dbReference>
<dbReference type="Pfam" id="PF00651">
    <property type="entry name" value="BTB"/>
    <property type="match status" value="1"/>
</dbReference>
<comment type="caution">
    <text evidence="3">The sequence shown here is derived from an EMBL/GenBank/DDBJ whole genome shotgun (WGS) entry which is preliminary data.</text>
</comment>
<gene>
    <name evidence="3" type="ORF">MIND_00883700</name>
</gene>
<dbReference type="RefSeq" id="XP_037218733.1">
    <property type="nucleotide sequence ID" value="XM_037365491.1"/>
</dbReference>
<dbReference type="Proteomes" id="UP000636479">
    <property type="component" value="Unassembled WGS sequence"/>
</dbReference>
<dbReference type="InterPro" id="IPR000210">
    <property type="entry name" value="BTB/POZ_dom"/>
</dbReference>
<feature type="compositionally biased region" description="Basic and acidic residues" evidence="1">
    <location>
        <begin position="1"/>
        <end position="15"/>
    </location>
</feature>
<evidence type="ECO:0000256" key="1">
    <source>
        <dbReference type="SAM" id="MobiDB-lite"/>
    </source>
</evidence>
<dbReference type="Gene3D" id="3.30.710.10">
    <property type="entry name" value="Potassium Channel Kv1.1, Chain A"/>
    <property type="match status" value="1"/>
</dbReference>
<dbReference type="CDD" id="cd18186">
    <property type="entry name" value="BTB_POZ_ZBTB_KLHL-like"/>
    <property type="match status" value="1"/>
</dbReference>
<evidence type="ECO:0000259" key="2">
    <source>
        <dbReference type="PROSITE" id="PS50097"/>
    </source>
</evidence>
<proteinExistence type="predicted"/>
<reference evidence="3" key="1">
    <citation type="submission" date="2020-05" db="EMBL/GenBank/DDBJ databases">
        <title>Mycena genomes resolve the evolution of fungal bioluminescence.</title>
        <authorList>
            <person name="Tsai I.J."/>
        </authorList>
    </citation>
    <scope>NUCLEOTIDE SEQUENCE</scope>
    <source>
        <strain evidence="3">171206Taipei</strain>
    </source>
</reference>
<protein>
    <submittedName>
        <fullName evidence="3">BTB domain-containing protein</fullName>
    </submittedName>
</protein>
<organism evidence="3 4">
    <name type="scientific">Mycena indigotica</name>
    <dbReference type="NCBI Taxonomy" id="2126181"/>
    <lineage>
        <taxon>Eukaryota</taxon>
        <taxon>Fungi</taxon>
        <taxon>Dikarya</taxon>
        <taxon>Basidiomycota</taxon>
        <taxon>Agaricomycotina</taxon>
        <taxon>Agaricomycetes</taxon>
        <taxon>Agaricomycetidae</taxon>
        <taxon>Agaricales</taxon>
        <taxon>Marasmiineae</taxon>
        <taxon>Mycenaceae</taxon>
        <taxon>Mycena</taxon>
    </lineage>
</organism>
<sequence length="332" mass="38514">MSSADHPAKRPRLADDDSNIPTPAISRSQEFWFNDGSVILQVENTQFRVAQSLLAMHSSVFRDMFTIPLPPEEPLVEGCPVVVLSGDKAVDWSHLLRAVYPSRCDFFSPDKKDIHAFAAVFRLSKKYDFTVFRRECLQCFKAEFPTTLEEYDDSPNKHQWKWTLSTSDLLSILCINLARELGIFSVLPVAFYQLNWSSVLDWDIVEVSQTARLSPTDERLFLRSQLRLLRLQSSTTMKWLSPQESTIPQELCEQRDICIHALENIAKQRREDLEMEAFVLDDWNTSWGEKLCSLCKMTAKSTFAEGRRQIFRQLPSIYELPDWEVLKKMDFE</sequence>